<name>A0AAV0ZKZ7_VICFA</name>
<keyword evidence="2" id="KW-1185">Reference proteome</keyword>
<evidence type="ECO:0000313" key="2">
    <source>
        <dbReference type="Proteomes" id="UP001157006"/>
    </source>
</evidence>
<dbReference type="AlphaFoldDB" id="A0AAV0ZKZ7"/>
<organism evidence="1 2">
    <name type="scientific">Vicia faba</name>
    <name type="common">Broad bean</name>
    <name type="synonym">Faba vulgaris</name>
    <dbReference type="NCBI Taxonomy" id="3906"/>
    <lineage>
        <taxon>Eukaryota</taxon>
        <taxon>Viridiplantae</taxon>
        <taxon>Streptophyta</taxon>
        <taxon>Embryophyta</taxon>
        <taxon>Tracheophyta</taxon>
        <taxon>Spermatophyta</taxon>
        <taxon>Magnoliopsida</taxon>
        <taxon>eudicotyledons</taxon>
        <taxon>Gunneridae</taxon>
        <taxon>Pentapetalae</taxon>
        <taxon>rosids</taxon>
        <taxon>fabids</taxon>
        <taxon>Fabales</taxon>
        <taxon>Fabaceae</taxon>
        <taxon>Papilionoideae</taxon>
        <taxon>50 kb inversion clade</taxon>
        <taxon>NPAAA clade</taxon>
        <taxon>Hologalegina</taxon>
        <taxon>IRL clade</taxon>
        <taxon>Fabeae</taxon>
        <taxon>Vicia</taxon>
    </lineage>
</organism>
<sequence length="94" mass="10949">MMAEDEEPQIVTRSSDEKGSFFVCESISDTNVNKGNRRVVRVIDSVPTRVWNSIKDMGVDGDEDDEFFESIIRYMEARERKNKEEVRENNTMIP</sequence>
<evidence type="ECO:0000313" key="1">
    <source>
        <dbReference type="EMBL" id="CAI8598591.1"/>
    </source>
</evidence>
<gene>
    <name evidence="1" type="ORF">VFH_II134880</name>
</gene>
<dbReference type="EMBL" id="OX451737">
    <property type="protein sequence ID" value="CAI8598591.1"/>
    <property type="molecule type" value="Genomic_DNA"/>
</dbReference>
<accession>A0AAV0ZKZ7</accession>
<protein>
    <submittedName>
        <fullName evidence="1">Uncharacterized protein</fullName>
    </submittedName>
</protein>
<dbReference type="Proteomes" id="UP001157006">
    <property type="component" value="Chromosome 2"/>
</dbReference>
<proteinExistence type="predicted"/>
<reference evidence="1 2" key="1">
    <citation type="submission" date="2023-01" db="EMBL/GenBank/DDBJ databases">
        <authorList>
            <person name="Kreplak J."/>
        </authorList>
    </citation>
    <scope>NUCLEOTIDE SEQUENCE [LARGE SCALE GENOMIC DNA]</scope>
</reference>